<feature type="repeat" description="ARM" evidence="2">
    <location>
        <begin position="602"/>
        <end position="649"/>
    </location>
</feature>
<dbReference type="EMBL" id="OZ034821">
    <property type="protein sequence ID" value="CAL1405576.1"/>
    <property type="molecule type" value="Genomic_DNA"/>
</dbReference>
<dbReference type="InterPro" id="IPR016024">
    <property type="entry name" value="ARM-type_fold"/>
</dbReference>
<evidence type="ECO:0000256" key="1">
    <source>
        <dbReference type="ARBA" id="ARBA00022737"/>
    </source>
</evidence>
<dbReference type="Pfam" id="PF00514">
    <property type="entry name" value="Arm"/>
    <property type="match status" value="3"/>
</dbReference>
<dbReference type="AlphaFoldDB" id="A0AAV2G4M7"/>
<keyword evidence="5" id="KW-1185">Reference proteome</keyword>
<dbReference type="PROSITE" id="PS50176">
    <property type="entry name" value="ARM_REPEAT"/>
    <property type="match status" value="5"/>
</dbReference>
<dbReference type="PANTHER" id="PTHR46976:SF2">
    <property type="entry name" value="F-BOX DOMAIN-CONTAINING PROTEIN"/>
    <property type="match status" value="1"/>
</dbReference>
<keyword evidence="1" id="KW-0677">Repeat</keyword>
<dbReference type="PROSITE" id="PS50181">
    <property type="entry name" value="FBOX"/>
    <property type="match status" value="1"/>
</dbReference>
<dbReference type="SUPFAM" id="SSF81383">
    <property type="entry name" value="F-box domain"/>
    <property type="match status" value="1"/>
</dbReference>
<evidence type="ECO:0000259" key="3">
    <source>
        <dbReference type="PROSITE" id="PS50181"/>
    </source>
</evidence>
<dbReference type="InterPro" id="IPR001810">
    <property type="entry name" value="F-box_dom"/>
</dbReference>
<feature type="repeat" description="ARM" evidence="2">
    <location>
        <begin position="430"/>
        <end position="472"/>
    </location>
</feature>
<dbReference type="PANTHER" id="PTHR46976">
    <property type="entry name" value="PROTEIN ARABIDILLO 1"/>
    <property type="match status" value="1"/>
</dbReference>
<dbReference type="InterPro" id="IPR006553">
    <property type="entry name" value="Leu-rich_rpt_Cys-con_subtyp"/>
</dbReference>
<dbReference type="SMART" id="SM00367">
    <property type="entry name" value="LRR_CC"/>
    <property type="match status" value="3"/>
</dbReference>
<gene>
    <name evidence="4" type="ORF">LTRI10_LOCUS45355</name>
</gene>
<dbReference type="SUPFAM" id="SSF48371">
    <property type="entry name" value="ARM repeat"/>
    <property type="match status" value="2"/>
</dbReference>
<dbReference type="Gene3D" id="3.80.10.10">
    <property type="entry name" value="Ribonuclease Inhibitor"/>
    <property type="match status" value="1"/>
</dbReference>
<dbReference type="Pfam" id="PF12937">
    <property type="entry name" value="F-box-like"/>
    <property type="match status" value="1"/>
</dbReference>
<dbReference type="InterPro" id="IPR011989">
    <property type="entry name" value="ARM-like"/>
</dbReference>
<sequence length="901" mass="97388">MSRRVKRRISECSIDEATTLPDDILIQIFSILDYRSRASFAATCQSFRRLGSSPCLWGSLDLRFHKFDTAMANSISSRSKHLSKLEFRGVESADAIIHLRAQSLRELSGEFCQGITDATVSTIAARHTMLQSIQFGPLACEKVSSQGIEAIAHCCPNLTRLHLSGVREVTADAINSLASHCTKLEDVAFMDSNIIDEFALGNLASLRFLSVAGAKQLNWGLAFHRWSRLPNLVGLDASRTDIALDASTRSSWLSLSDKLQIVITLDCPKLEEQGGAAVKYYLEKMKHHNSNDDDERMSGFVAWAERALSQSLVRMAENNLTAAKVVDPFWDRTGATLLLHLLRSSEVDVRERAATAIATFAIVDDDDDYPAATSTVDSTRARRILQSGGVDVLLSFATTSIRQGLQIEALKAIANLCMDSQVAKVVAENGGIAILSNLMRSSNRFVVEEALGGLWNLSLGEELKGLICETGGTKALVDLIFQWPPNSHGILERAAGTVANLVTDEKCNCEVMAAGGVRALTLLAGFSESVGVQEQAARALANLVSHGDVNASNVAVGEEVGAVEALVRITFSQHEGARLEAAGALWNLSFDERNREAIAAAGGIVALISLAKSCSNSSHQGDLQERAAGALWGLSVSEANSVAIGEYGGVPPLIGLACSDIEDVHETAAGALWNIAFEPGNALRILQDGGVSSLIHLCSSSPSRMARFMATLALAYLFDGRMDEYVAERGITQAPFNAMIADRIKMIALNHMGSFVLSFCSDRICDAAMLSQASSAALAQRMQGCLIPEVGFLKCSEVEMKRFVAMLRNACPILKLCSSFALFQFTMPNGRYTSHHVTLLQNAGISRIIQAIASSSTTPVEVKVFVKLLRSNLQLHYHLEDLSNFHTLVCASKLTPILHKL</sequence>
<organism evidence="4 5">
    <name type="scientific">Linum trigynum</name>
    <dbReference type="NCBI Taxonomy" id="586398"/>
    <lineage>
        <taxon>Eukaryota</taxon>
        <taxon>Viridiplantae</taxon>
        <taxon>Streptophyta</taxon>
        <taxon>Embryophyta</taxon>
        <taxon>Tracheophyta</taxon>
        <taxon>Spermatophyta</taxon>
        <taxon>Magnoliopsida</taxon>
        <taxon>eudicotyledons</taxon>
        <taxon>Gunneridae</taxon>
        <taxon>Pentapetalae</taxon>
        <taxon>rosids</taxon>
        <taxon>fabids</taxon>
        <taxon>Malpighiales</taxon>
        <taxon>Linaceae</taxon>
        <taxon>Linum</taxon>
    </lineage>
</organism>
<protein>
    <recommendedName>
        <fullName evidence="3">F-box domain-containing protein</fullName>
    </recommendedName>
</protein>
<feature type="repeat" description="ARM" evidence="2">
    <location>
        <begin position="648"/>
        <end position="690"/>
    </location>
</feature>
<dbReference type="SMART" id="SM00256">
    <property type="entry name" value="FBOX"/>
    <property type="match status" value="1"/>
</dbReference>
<dbReference type="InterPro" id="IPR036047">
    <property type="entry name" value="F-box-like_dom_sf"/>
</dbReference>
<evidence type="ECO:0000313" key="5">
    <source>
        <dbReference type="Proteomes" id="UP001497516"/>
    </source>
</evidence>
<proteinExistence type="predicted"/>
<accession>A0AAV2G4M7</accession>
<dbReference type="SMART" id="SM00185">
    <property type="entry name" value="ARM"/>
    <property type="match status" value="8"/>
</dbReference>
<feature type="domain" description="F-box" evidence="3">
    <location>
        <begin position="14"/>
        <end position="60"/>
    </location>
</feature>
<dbReference type="Gene3D" id="1.25.10.10">
    <property type="entry name" value="Leucine-rich Repeat Variant"/>
    <property type="match status" value="2"/>
</dbReference>
<feature type="repeat" description="ARM" evidence="2">
    <location>
        <begin position="561"/>
        <end position="603"/>
    </location>
</feature>
<dbReference type="InterPro" id="IPR000225">
    <property type="entry name" value="Armadillo"/>
</dbReference>
<dbReference type="InterPro" id="IPR032675">
    <property type="entry name" value="LRR_dom_sf"/>
</dbReference>
<feature type="repeat" description="ARM" evidence="2">
    <location>
        <begin position="471"/>
        <end position="516"/>
    </location>
</feature>
<evidence type="ECO:0000256" key="2">
    <source>
        <dbReference type="PROSITE-ProRule" id="PRU00259"/>
    </source>
</evidence>
<evidence type="ECO:0000313" key="4">
    <source>
        <dbReference type="EMBL" id="CAL1405576.1"/>
    </source>
</evidence>
<reference evidence="4 5" key="1">
    <citation type="submission" date="2024-04" db="EMBL/GenBank/DDBJ databases">
        <authorList>
            <person name="Fracassetti M."/>
        </authorList>
    </citation>
    <scope>NUCLEOTIDE SEQUENCE [LARGE SCALE GENOMIC DNA]</scope>
</reference>
<dbReference type="Proteomes" id="UP001497516">
    <property type="component" value="Chromosome 8"/>
</dbReference>
<dbReference type="SUPFAM" id="SSF52047">
    <property type="entry name" value="RNI-like"/>
    <property type="match status" value="1"/>
</dbReference>
<name>A0AAV2G4M7_9ROSI</name>